<dbReference type="EMBL" id="JAMWBK010000002">
    <property type="protein sequence ID" value="KAJ8907447.1"/>
    <property type="molecule type" value="Genomic_DNA"/>
</dbReference>
<reference evidence="3 4" key="1">
    <citation type="journal article" date="2023" name="Nat. Commun.">
        <title>Origin of minicircular mitochondrial genomes in red algae.</title>
        <authorList>
            <person name="Lee Y."/>
            <person name="Cho C.H."/>
            <person name="Lee Y.M."/>
            <person name="Park S.I."/>
            <person name="Yang J.H."/>
            <person name="West J.A."/>
            <person name="Bhattacharya D."/>
            <person name="Yoon H.S."/>
        </authorList>
    </citation>
    <scope>NUCLEOTIDE SEQUENCE [LARGE SCALE GENOMIC DNA]</scope>
    <source>
        <strain evidence="3 4">CCMP1338</strain>
        <tissue evidence="3">Whole cell</tissue>
    </source>
</reference>
<feature type="region of interest" description="Disordered" evidence="1">
    <location>
        <begin position="29"/>
        <end position="79"/>
    </location>
</feature>
<feature type="transmembrane region" description="Helical" evidence="2">
    <location>
        <begin position="6"/>
        <end position="24"/>
    </location>
</feature>
<sequence length="163" mass="18624">MNWWLSVGGLALLIGLLYGGYVLLEKELSKPPGSRRSTAAPPPLKKKKQGKEKKPKAFVPKRVEEGAPEMLPVPPEDPDEKVFGGKITARVIDLADANESEWRSVRTVRQDAQLREARQKVADQKKQEEEAQIADMKKAEKNRRRRENKKEMDKLVRELQRQS</sequence>
<keyword evidence="2" id="KW-0812">Transmembrane</keyword>
<evidence type="ECO:0000313" key="3">
    <source>
        <dbReference type="EMBL" id="KAJ8907447.1"/>
    </source>
</evidence>
<keyword evidence="2" id="KW-0472">Membrane</keyword>
<organism evidence="3 4">
    <name type="scientific">Rhodosorus marinus</name>
    <dbReference type="NCBI Taxonomy" id="101924"/>
    <lineage>
        <taxon>Eukaryota</taxon>
        <taxon>Rhodophyta</taxon>
        <taxon>Stylonematophyceae</taxon>
        <taxon>Stylonematales</taxon>
        <taxon>Stylonemataceae</taxon>
        <taxon>Rhodosorus</taxon>
    </lineage>
</organism>
<dbReference type="AlphaFoldDB" id="A0AAV8V246"/>
<gene>
    <name evidence="3" type="ORF">NDN08_007558</name>
</gene>
<name>A0AAV8V246_9RHOD</name>
<dbReference type="Proteomes" id="UP001157974">
    <property type="component" value="Unassembled WGS sequence"/>
</dbReference>
<evidence type="ECO:0000313" key="4">
    <source>
        <dbReference type="Proteomes" id="UP001157974"/>
    </source>
</evidence>
<proteinExistence type="predicted"/>
<feature type="compositionally biased region" description="Basic residues" evidence="1">
    <location>
        <begin position="44"/>
        <end position="56"/>
    </location>
</feature>
<keyword evidence="4" id="KW-1185">Reference proteome</keyword>
<accession>A0AAV8V246</accession>
<comment type="caution">
    <text evidence="3">The sequence shown here is derived from an EMBL/GenBank/DDBJ whole genome shotgun (WGS) entry which is preliminary data.</text>
</comment>
<evidence type="ECO:0008006" key="5">
    <source>
        <dbReference type="Google" id="ProtNLM"/>
    </source>
</evidence>
<protein>
    <recommendedName>
        <fullName evidence="5">Ribosome biogenesis protein NOP53</fullName>
    </recommendedName>
</protein>
<keyword evidence="2" id="KW-1133">Transmembrane helix</keyword>
<feature type="compositionally biased region" description="Basic and acidic residues" evidence="1">
    <location>
        <begin position="102"/>
        <end position="139"/>
    </location>
</feature>
<feature type="region of interest" description="Disordered" evidence="1">
    <location>
        <begin position="102"/>
        <end position="163"/>
    </location>
</feature>
<evidence type="ECO:0000256" key="2">
    <source>
        <dbReference type="SAM" id="Phobius"/>
    </source>
</evidence>
<evidence type="ECO:0000256" key="1">
    <source>
        <dbReference type="SAM" id="MobiDB-lite"/>
    </source>
</evidence>
<feature type="compositionally biased region" description="Basic and acidic residues" evidence="1">
    <location>
        <begin position="148"/>
        <end position="163"/>
    </location>
</feature>